<dbReference type="RefSeq" id="WP_282734291.1">
    <property type="nucleotide sequence ID" value="NZ_JASCQP010000013.1"/>
</dbReference>
<protein>
    <submittedName>
        <fullName evidence="5">Glycosyltransferase</fullName>
        <ecNumber evidence="5">2.4.-.-</ecNumber>
    </submittedName>
</protein>
<evidence type="ECO:0000259" key="4">
    <source>
        <dbReference type="Pfam" id="PF00535"/>
    </source>
</evidence>
<dbReference type="EC" id="2.4.-.-" evidence="5"/>
<keyword evidence="6" id="KW-1185">Reference proteome</keyword>
<accession>A0ABT6UWD5</accession>
<dbReference type="InterPro" id="IPR050834">
    <property type="entry name" value="Glycosyltransf_2"/>
</dbReference>
<dbReference type="InterPro" id="IPR001173">
    <property type="entry name" value="Glyco_trans_2-like"/>
</dbReference>
<keyword evidence="2 5" id="KW-0328">Glycosyltransferase</keyword>
<dbReference type="EMBL" id="JASCQP010000013">
    <property type="protein sequence ID" value="MDI5890277.1"/>
    <property type="molecule type" value="Genomic_DNA"/>
</dbReference>
<dbReference type="PANTHER" id="PTHR43685:SF5">
    <property type="entry name" value="GLYCOSYLTRANSFERASE EPSE-RELATED"/>
    <property type="match status" value="1"/>
</dbReference>
<evidence type="ECO:0000256" key="3">
    <source>
        <dbReference type="ARBA" id="ARBA00022679"/>
    </source>
</evidence>
<proteinExistence type="inferred from homology"/>
<dbReference type="SUPFAM" id="SSF53448">
    <property type="entry name" value="Nucleotide-diphospho-sugar transferases"/>
    <property type="match status" value="1"/>
</dbReference>
<dbReference type="Pfam" id="PF00535">
    <property type="entry name" value="Glycos_transf_2"/>
    <property type="match status" value="1"/>
</dbReference>
<dbReference type="Proteomes" id="UP001225957">
    <property type="component" value="Unassembled WGS sequence"/>
</dbReference>
<reference evidence="5 6" key="1">
    <citation type="submission" date="2023-04" db="EMBL/GenBank/DDBJ databases">
        <title>Halomonas strains isolated from rhizosphere soil.</title>
        <authorList>
            <person name="Xu L."/>
            <person name="Sun J.-Q."/>
        </authorList>
    </citation>
    <scope>NUCLEOTIDE SEQUENCE [LARGE SCALE GENOMIC DNA]</scope>
    <source>
        <strain evidence="5 6">LR5S20</strain>
    </source>
</reference>
<organism evidence="5 6">
    <name type="scientific">Halomonas rhizosphaerae</name>
    <dbReference type="NCBI Taxonomy" id="3043296"/>
    <lineage>
        <taxon>Bacteria</taxon>
        <taxon>Pseudomonadati</taxon>
        <taxon>Pseudomonadota</taxon>
        <taxon>Gammaproteobacteria</taxon>
        <taxon>Oceanospirillales</taxon>
        <taxon>Halomonadaceae</taxon>
        <taxon>Halomonas</taxon>
    </lineage>
</organism>
<feature type="domain" description="Glycosyltransferase 2-like" evidence="4">
    <location>
        <begin position="4"/>
        <end position="149"/>
    </location>
</feature>
<evidence type="ECO:0000256" key="1">
    <source>
        <dbReference type="ARBA" id="ARBA00006739"/>
    </source>
</evidence>
<name>A0ABT6UWD5_9GAMM</name>
<keyword evidence="3 5" id="KW-0808">Transferase</keyword>
<comment type="caution">
    <text evidence="5">The sequence shown here is derived from an EMBL/GenBank/DDBJ whole genome shotgun (WGS) entry which is preliminary data.</text>
</comment>
<dbReference type="GO" id="GO:0016757">
    <property type="term" value="F:glycosyltransferase activity"/>
    <property type="evidence" value="ECO:0007669"/>
    <property type="project" value="UniProtKB-KW"/>
</dbReference>
<dbReference type="PANTHER" id="PTHR43685">
    <property type="entry name" value="GLYCOSYLTRANSFERASE"/>
    <property type="match status" value="1"/>
</dbReference>
<sequence>MSFSVLLSVYKDESPSYLKQALLSIWDDQLLKPSQIVIVRDGPLTSDLNSVLVDFKAVLGGVLTEVSIDKNVGLGAALNEGLKHCQYELVARMDTDDVALPNRFARQAEFMLENPDVSVCSTWVQEFDQNLKNSQGLRKVPVSHEEIVNFGKRRNPLSHPAVIFRKSAVLGVGGYPPFRKSQDYALWSLLLSRGYKMANIPEVLLHMRTGDGLMARRGLSYLMHEYRILRFQKDIGFIGWKDYLVNLAIRTTVRLPPAPIKRMLYKLAR</sequence>
<evidence type="ECO:0000313" key="6">
    <source>
        <dbReference type="Proteomes" id="UP001225957"/>
    </source>
</evidence>
<dbReference type="Gene3D" id="3.90.550.10">
    <property type="entry name" value="Spore Coat Polysaccharide Biosynthesis Protein SpsA, Chain A"/>
    <property type="match status" value="1"/>
</dbReference>
<evidence type="ECO:0000256" key="2">
    <source>
        <dbReference type="ARBA" id="ARBA00022676"/>
    </source>
</evidence>
<evidence type="ECO:0000313" key="5">
    <source>
        <dbReference type="EMBL" id="MDI5890277.1"/>
    </source>
</evidence>
<gene>
    <name evidence="5" type="ORF">QLQ83_04115</name>
</gene>
<comment type="similarity">
    <text evidence="1">Belongs to the glycosyltransferase 2 family.</text>
</comment>
<dbReference type="InterPro" id="IPR029044">
    <property type="entry name" value="Nucleotide-diphossugar_trans"/>
</dbReference>